<feature type="region of interest" description="Disordered" evidence="1">
    <location>
        <begin position="152"/>
        <end position="176"/>
    </location>
</feature>
<evidence type="ECO:0000313" key="2">
    <source>
        <dbReference type="EMBL" id="KAK5995242.1"/>
    </source>
</evidence>
<gene>
    <name evidence="2" type="ORF">PT974_03641</name>
</gene>
<feature type="compositionally biased region" description="Polar residues" evidence="1">
    <location>
        <begin position="152"/>
        <end position="161"/>
    </location>
</feature>
<reference evidence="2 3" key="1">
    <citation type="submission" date="2024-01" db="EMBL/GenBank/DDBJ databases">
        <title>Complete genome of Cladobotryum mycophilum ATHUM6906.</title>
        <authorList>
            <person name="Christinaki A.C."/>
            <person name="Myridakis A.I."/>
            <person name="Kouvelis V.N."/>
        </authorList>
    </citation>
    <scope>NUCLEOTIDE SEQUENCE [LARGE SCALE GENOMIC DNA]</scope>
    <source>
        <strain evidence="2 3">ATHUM6906</strain>
    </source>
</reference>
<keyword evidence="3" id="KW-1185">Reference proteome</keyword>
<comment type="caution">
    <text evidence="2">The sequence shown here is derived from an EMBL/GenBank/DDBJ whole genome shotgun (WGS) entry which is preliminary data.</text>
</comment>
<proteinExistence type="predicted"/>
<feature type="compositionally biased region" description="Basic residues" evidence="1">
    <location>
        <begin position="165"/>
        <end position="176"/>
    </location>
</feature>
<name>A0ABR0SSX0_9HYPO</name>
<feature type="region of interest" description="Disordered" evidence="1">
    <location>
        <begin position="1"/>
        <end position="35"/>
    </location>
</feature>
<protein>
    <submittedName>
        <fullName evidence="2">Uncharacterized protein</fullName>
    </submittedName>
</protein>
<evidence type="ECO:0000256" key="1">
    <source>
        <dbReference type="SAM" id="MobiDB-lite"/>
    </source>
</evidence>
<organism evidence="2 3">
    <name type="scientific">Cladobotryum mycophilum</name>
    <dbReference type="NCBI Taxonomy" id="491253"/>
    <lineage>
        <taxon>Eukaryota</taxon>
        <taxon>Fungi</taxon>
        <taxon>Dikarya</taxon>
        <taxon>Ascomycota</taxon>
        <taxon>Pezizomycotina</taxon>
        <taxon>Sordariomycetes</taxon>
        <taxon>Hypocreomycetidae</taxon>
        <taxon>Hypocreales</taxon>
        <taxon>Hypocreaceae</taxon>
        <taxon>Cladobotryum</taxon>
    </lineage>
</organism>
<sequence>MSEPLTKVDSAVQGLSSSPPKEKGHRRMSSSSNVQLTLEEVNEKELELKVAPETQQTGWKINASVNSVETPDILKLHLTTPPLKKVALRFLLGRDGALGKELIARNKDGVTINDALSTIHKAYRKTKDEDIELPYLKGFAWERGMPHFEVHLSSQPTTSFPTGGGKKKKDKKKDDE</sequence>
<evidence type="ECO:0000313" key="3">
    <source>
        <dbReference type="Proteomes" id="UP001338125"/>
    </source>
</evidence>
<dbReference type="Proteomes" id="UP001338125">
    <property type="component" value="Unassembled WGS sequence"/>
</dbReference>
<accession>A0ABR0SSX0</accession>
<dbReference type="EMBL" id="JAVFKD010000004">
    <property type="protein sequence ID" value="KAK5995242.1"/>
    <property type="molecule type" value="Genomic_DNA"/>
</dbReference>